<protein>
    <submittedName>
        <fullName evidence="1">Uncharacterized protein</fullName>
    </submittedName>
</protein>
<dbReference type="Proteomes" id="UP000644020">
    <property type="component" value="Unassembled WGS sequence"/>
</dbReference>
<dbReference type="EMBL" id="BMUL01000007">
    <property type="protein sequence ID" value="GHA84345.1"/>
    <property type="molecule type" value="Genomic_DNA"/>
</dbReference>
<evidence type="ECO:0000313" key="1">
    <source>
        <dbReference type="EMBL" id="GHA84345.1"/>
    </source>
</evidence>
<organism evidence="1 2">
    <name type="scientific">Streptomyces termitum</name>
    <dbReference type="NCBI Taxonomy" id="67368"/>
    <lineage>
        <taxon>Bacteria</taxon>
        <taxon>Bacillati</taxon>
        <taxon>Actinomycetota</taxon>
        <taxon>Actinomycetes</taxon>
        <taxon>Kitasatosporales</taxon>
        <taxon>Streptomycetaceae</taxon>
        <taxon>Streptomyces</taxon>
    </lineage>
</organism>
<name>A0A918T1F8_9ACTN</name>
<dbReference type="AlphaFoldDB" id="A0A918T1F8"/>
<dbReference type="RefSeq" id="WP_189977387.1">
    <property type="nucleotide sequence ID" value="NZ_BMUL01000007.1"/>
</dbReference>
<proteinExistence type="predicted"/>
<comment type="caution">
    <text evidence="1">The sequence shown here is derived from an EMBL/GenBank/DDBJ whole genome shotgun (WGS) entry which is preliminary data.</text>
</comment>
<gene>
    <name evidence="1" type="ORF">GCM10010305_30100</name>
</gene>
<sequence>MTEPTRHTTYNGPVVQQTGDGNIGFNHGTVHITKNQEVQAAAQELLARLAELGDRAVLTREQSGIVEAALPVLARDPGGMAEGGLTLARLGLLASAVGPVAQPVADALARLLGLLAG</sequence>
<keyword evidence="2" id="KW-1185">Reference proteome</keyword>
<reference evidence="1" key="1">
    <citation type="journal article" date="2014" name="Int. J. Syst. Evol. Microbiol.">
        <title>Complete genome sequence of Corynebacterium casei LMG S-19264T (=DSM 44701T), isolated from a smear-ripened cheese.</title>
        <authorList>
            <consortium name="US DOE Joint Genome Institute (JGI-PGF)"/>
            <person name="Walter F."/>
            <person name="Albersmeier A."/>
            <person name="Kalinowski J."/>
            <person name="Ruckert C."/>
        </authorList>
    </citation>
    <scope>NUCLEOTIDE SEQUENCE</scope>
    <source>
        <strain evidence="1">JCM 4518</strain>
    </source>
</reference>
<evidence type="ECO:0000313" key="2">
    <source>
        <dbReference type="Proteomes" id="UP000644020"/>
    </source>
</evidence>
<accession>A0A918T1F8</accession>
<reference evidence="1" key="2">
    <citation type="submission" date="2020-09" db="EMBL/GenBank/DDBJ databases">
        <authorList>
            <person name="Sun Q."/>
            <person name="Ohkuma M."/>
        </authorList>
    </citation>
    <scope>NUCLEOTIDE SEQUENCE</scope>
    <source>
        <strain evidence="1">JCM 4518</strain>
    </source>
</reference>